<reference evidence="14" key="1">
    <citation type="submission" date="2010-08" db="EMBL/GenBank/DDBJ databases">
        <authorList>
            <consortium name="Caenorhabditis japonica Sequencing Consortium"/>
            <person name="Wilson R.K."/>
        </authorList>
    </citation>
    <scope>NUCLEOTIDE SEQUENCE [LARGE SCALE GENOMIC DNA]</scope>
    <source>
        <strain evidence="14">DF5081</strain>
    </source>
</reference>
<comment type="function">
    <text evidence="12">Structural component of the gap junctions.</text>
</comment>
<dbReference type="GO" id="GO:0034220">
    <property type="term" value="P:monoatomic ion transmembrane transport"/>
    <property type="evidence" value="ECO:0007669"/>
    <property type="project" value="UniProtKB-KW"/>
</dbReference>
<dbReference type="Pfam" id="PF00876">
    <property type="entry name" value="Innexin"/>
    <property type="match status" value="1"/>
</dbReference>
<evidence type="ECO:0000256" key="2">
    <source>
        <dbReference type="ARBA" id="ARBA00004651"/>
    </source>
</evidence>
<name>A0A8R1DEN3_CAEJA</name>
<keyword evidence="14" id="KW-1185">Reference proteome</keyword>
<evidence type="ECO:0000256" key="11">
    <source>
        <dbReference type="ARBA" id="ARBA00023303"/>
    </source>
</evidence>
<keyword evidence="9 12" id="KW-0406">Ion transport</keyword>
<comment type="similarity">
    <text evidence="12">Belongs to the pannexin family.</text>
</comment>
<gene>
    <name evidence="12" type="primary">inx</name>
</gene>
<sequence length="174" mass="20524">MLPETPDSAANYFHDYCFYQDKLRINNQPVRRSPKQGTMSLNLLRTEEIAVTYYQWTPFIIFLQVGMCVLPSIVWKMFGLHYFYGRDFATIIRSLVDKKGDEKLDSDDADFELEARETHRWLQLKKREPFGMCTTMSFYVLTKWLTSISLLAQFYMMAKIYAEGELLWGVHVSN</sequence>
<evidence type="ECO:0000256" key="10">
    <source>
        <dbReference type="ARBA" id="ARBA00023136"/>
    </source>
</evidence>
<evidence type="ECO:0000256" key="7">
    <source>
        <dbReference type="ARBA" id="ARBA00022949"/>
    </source>
</evidence>
<evidence type="ECO:0000256" key="4">
    <source>
        <dbReference type="ARBA" id="ARBA00022475"/>
    </source>
</evidence>
<dbReference type="InterPro" id="IPR000990">
    <property type="entry name" value="Innexin"/>
</dbReference>
<dbReference type="EnsemblMetazoa" id="CJA00490.1">
    <property type="protein sequence ID" value="CJA00490.1"/>
    <property type="gene ID" value="WBGene00119694"/>
</dbReference>
<keyword evidence="8 12" id="KW-1133">Transmembrane helix</keyword>
<evidence type="ECO:0000256" key="3">
    <source>
        <dbReference type="ARBA" id="ARBA00022448"/>
    </source>
</evidence>
<comment type="caution">
    <text evidence="12">Lacks conserved residue(s) required for the propagation of feature annotation.</text>
</comment>
<comment type="subcellular location">
    <subcellularLocation>
        <location evidence="1">Cell junction</location>
        <location evidence="1">Gap junction</location>
    </subcellularLocation>
    <subcellularLocation>
        <location evidence="2 12">Cell membrane</location>
        <topology evidence="2 12">Multi-pass membrane protein</topology>
    </subcellularLocation>
</comment>
<dbReference type="Proteomes" id="UP000005237">
    <property type="component" value="Unassembled WGS sequence"/>
</dbReference>
<accession>A0A8R1DEN3</accession>
<evidence type="ECO:0000313" key="14">
    <source>
        <dbReference type="Proteomes" id="UP000005237"/>
    </source>
</evidence>
<evidence type="ECO:0000256" key="6">
    <source>
        <dbReference type="ARBA" id="ARBA00022868"/>
    </source>
</evidence>
<organism evidence="13 14">
    <name type="scientific">Caenorhabditis japonica</name>
    <dbReference type="NCBI Taxonomy" id="281687"/>
    <lineage>
        <taxon>Eukaryota</taxon>
        <taxon>Metazoa</taxon>
        <taxon>Ecdysozoa</taxon>
        <taxon>Nematoda</taxon>
        <taxon>Chromadorea</taxon>
        <taxon>Rhabditida</taxon>
        <taxon>Rhabditina</taxon>
        <taxon>Rhabditomorpha</taxon>
        <taxon>Rhabditoidea</taxon>
        <taxon>Rhabditidae</taxon>
        <taxon>Peloderinae</taxon>
        <taxon>Caenorhabditis</taxon>
    </lineage>
</organism>
<dbReference type="GO" id="GO:0005886">
    <property type="term" value="C:plasma membrane"/>
    <property type="evidence" value="ECO:0007669"/>
    <property type="project" value="UniProtKB-SubCell"/>
</dbReference>
<evidence type="ECO:0000256" key="12">
    <source>
        <dbReference type="RuleBase" id="RU010713"/>
    </source>
</evidence>
<dbReference type="PANTHER" id="PTHR11893">
    <property type="entry name" value="INNEXIN"/>
    <property type="match status" value="1"/>
</dbReference>
<keyword evidence="6" id="KW-0303">Gap junction</keyword>
<keyword evidence="3 12" id="KW-0813">Transport</keyword>
<dbReference type="AlphaFoldDB" id="A0A8R1DEN3"/>
<keyword evidence="4" id="KW-1003">Cell membrane</keyword>
<dbReference type="GO" id="GO:0005243">
    <property type="term" value="F:gap junction channel activity"/>
    <property type="evidence" value="ECO:0007669"/>
    <property type="project" value="TreeGrafter"/>
</dbReference>
<protein>
    <recommendedName>
        <fullName evidence="12">Innexin</fullName>
    </recommendedName>
</protein>
<dbReference type="PRINTS" id="PR01262">
    <property type="entry name" value="INNEXIN"/>
</dbReference>
<dbReference type="GO" id="GO:0005921">
    <property type="term" value="C:gap junction"/>
    <property type="evidence" value="ECO:0007669"/>
    <property type="project" value="UniProtKB-SubCell"/>
</dbReference>
<feature type="transmembrane region" description="Helical" evidence="12">
    <location>
        <begin position="53"/>
        <end position="75"/>
    </location>
</feature>
<evidence type="ECO:0000313" key="13">
    <source>
        <dbReference type="EnsemblMetazoa" id="CJA00490.1"/>
    </source>
</evidence>
<reference evidence="13" key="2">
    <citation type="submission" date="2022-06" db="UniProtKB">
        <authorList>
            <consortium name="EnsemblMetazoa"/>
        </authorList>
    </citation>
    <scope>IDENTIFICATION</scope>
    <source>
        <strain evidence="13">DF5081</strain>
    </source>
</reference>
<keyword evidence="7" id="KW-0965">Cell junction</keyword>
<proteinExistence type="inferred from homology"/>
<evidence type="ECO:0000256" key="1">
    <source>
        <dbReference type="ARBA" id="ARBA00004610"/>
    </source>
</evidence>
<feature type="transmembrane region" description="Helical" evidence="12">
    <location>
        <begin position="130"/>
        <end position="156"/>
    </location>
</feature>
<keyword evidence="10 12" id="KW-0472">Membrane</keyword>
<evidence type="ECO:0000256" key="5">
    <source>
        <dbReference type="ARBA" id="ARBA00022692"/>
    </source>
</evidence>
<keyword evidence="5 12" id="KW-0812">Transmembrane</keyword>
<evidence type="ECO:0000256" key="9">
    <source>
        <dbReference type="ARBA" id="ARBA00023065"/>
    </source>
</evidence>
<dbReference type="PROSITE" id="PS51013">
    <property type="entry name" value="PANNEXIN"/>
    <property type="match status" value="1"/>
</dbReference>
<keyword evidence="11 12" id="KW-0407">Ion channel</keyword>
<evidence type="ECO:0000256" key="8">
    <source>
        <dbReference type="ARBA" id="ARBA00022989"/>
    </source>
</evidence>
<dbReference type="PANTHER" id="PTHR11893:SF17">
    <property type="entry name" value="INNEXIN"/>
    <property type="match status" value="1"/>
</dbReference>